<protein>
    <submittedName>
        <fullName evidence="1">27467_t:CDS:1</fullName>
    </submittedName>
</protein>
<dbReference type="EMBL" id="CAJVQB010007306">
    <property type="protein sequence ID" value="CAG8700961.1"/>
    <property type="molecule type" value="Genomic_DNA"/>
</dbReference>
<comment type="caution">
    <text evidence="1">The sequence shown here is derived from an EMBL/GenBank/DDBJ whole genome shotgun (WGS) entry which is preliminary data.</text>
</comment>
<accession>A0ABN7UYJ3</accession>
<evidence type="ECO:0000313" key="2">
    <source>
        <dbReference type="Proteomes" id="UP000789901"/>
    </source>
</evidence>
<evidence type="ECO:0000313" key="1">
    <source>
        <dbReference type="EMBL" id="CAG8700961.1"/>
    </source>
</evidence>
<keyword evidence="2" id="KW-1185">Reference proteome</keyword>
<name>A0ABN7UYJ3_GIGMA</name>
<sequence length="58" mass="6595">NVNDVVEAMFGIFPEENVIIIYMYEESKENNQVYSGDGLFSELKRCSIGFLAKAKNET</sequence>
<proteinExistence type="predicted"/>
<dbReference type="Proteomes" id="UP000789901">
    <property type="component" value="Unassembled WGS sequence"/>
</dbReference>
<feature type="non-terminal residue" evidence="1">
    <location>
        <position position="1"/>
    </location>
</feature>
<organism evidence="1 2">
    <name type="scientific">Gigaspora margarita</name>
    <dbReference type="NCBI Taxonomy" id="4874"/>
    <lineage>
        <taxon>Eukaryota</taxon>
        <taxon>Fungi</taxon>
        <taxon>Fungi incertae sedis</taxon>
        <taxon>Mucoromycota</taxon>
        <taxon>Glomeromycotina</taxon>
        <taxon>Glomeromycetes</taxon>
        <taxon>Diversisporales</taxon>
        <taxon>Gigasporaceae</taxon>
        <taxon>Gigaspora</taxon>
    </lineage>
</organism>
<gene>
    <name evidence="1" type="ORF">GMARGA_LOCUS12121</name>
</gene>
<reference evidence="1 2" key="1">
    <citation type="submission" date="2021-06" db="EMBL/GenBank/DDBJ databases">
        <authorList>
            <person name="Kallberg Y."/>
            <person name="Tangrot J."/>
            <person name="Rosling A."/>
        </authorList>
    </citation>
    <scope>NUCLEOTIDE SEQUENCE [LARGE SCALE GENOMIC DNA]</scope>
    <source>
        <strain evidence="1 2">120-4 pot B 10/14</strain>
    </source>
</reference>